<feature type="compositionally biased region" description="Basic and acidic residues" evidence="1">
    <location>
        <begin position="348"/>
        <end position="357"/>
    </location>
</feature>
<dbReference type="Proteomes" id="UP000659654">
    <property type="component" value="Unassembled WGS sequence"/>
</dbReference>
<evidence type="ECO:0000256" key="2">
    <source>
        <dbReference type="SAM" id="Phobius"/>
    </source>
</evidence>
<accession>A0A1I7SDF4</accession>
<dbReference type="EMBL" id="CAJFDI010000006">
    <property type="protein sequence ID" value="CAD5234714.1"/>
    <property type="molecule type" value="Genomic_DNA"/>
</dbReference>
<evidence type="ECO:0000313" key="5">
    <source>
        <dbReference type="Proteomes" id="UP000095284"/>
    </source>
</evidence>
<feature type="transmembrane region" description="Helical" evidence="2">
    <location>
        <begin position="82"/>
        <end position="101"/>
    </location>
</feature>
<reference evidence="7" key="1">
    <citation type="submission" date="2016-11" db="UniProtKB">
        <authorList>
            <consortium name="WormBaseParasite"/>
        </authorList>
    </citation>
    <scope>IDENTIFICATION</scope>
</reference>
<keyword evidence="2" id="KW-1133">Transmembrane helix</keyword>
<dbReference type="Proteomes" id="UP000095284">
    <property type="component" value="Unplaced"/>
</dbReference>
<evidence type="ECO:0000313" key="6">
    <source>
        <dbReference type="Proteomes" id="UP000659654"/>
    </source>
</evidence>
<gene>
    <name evidence="3" type="ORF">BXYJ_LOCUS14805</name>
</gene>
<evidence type="ECO:0000313" key="4">
    <source>
        <dbReference type="EMBL" id="CAG9130655.1"/>
    </source>
</evidence>
<name>A0A1I7SDF4_BURXY</name>
<organism evidence="5 7">
    <name type="scientific">Bursaphelenchus xylophilus</name>
    <name type="common">Pinewood nematode worm</name>
    <name type="synonym">Aphelenchoides xylophilus</name>
    <dbReference type="NCBI Taxonomy" id="6326"/>
    <lineage>
        <taxon>Eukaryota</taxon>
        <taxon>Metazoa</taxon>
        <taxon>Ecdysozoa</taxon>
        <taxon>Nematoda</taxon>
        <taxon>Chromadorea</taxon>
        <taxon>Rhabditida</taxon>
        <taxon>Tylenchina</taxon>
        <taxon>Tylenchomorpha</taxon>
        <taxon>Aphelenchoidea</taxon>
        <taxon>Aphelenchoididae</taxon>
        <taxon>Bursaphelenchus</taxon>
    </lineage>
</organism>
<protein>
    <submittedName>
        <fullName evidence="3">(pine wood nematode) hypothetical protein</fullName>
    </submittedName>
</protein>
<feature type="compositionally biased region" description="Polar residues" evidence="1">
    <location>
        <begin position="333"/>
        <end position="345"/>
    </location>
</feature>
<dbReference type="AlphaFoldDB" id="A0A1I7SDF4"/>
<evidence type="ECO:0000313" key="7">
    <source>
        <dbReference type="WBParaSite" id="BXY_1105900.1"/>
    </source>
</evidence>
<dbReference type="WBParaSite" id="BXY_1105900.1">
    <property type="protein sequence ID" value="BXY_1105900.1"/>
    <property type="gene ID" value="BXY_1105900"/>
</dbReference>
<sequence>MPILVVPIYGIYLVISRISIPNAVLGHSVPYLRYKAQMRAKSWLRADMAISMTLACASFGFGCVLFFGYFKTRSGSSYFLKAAITSVLVSFLYLIDVFLATRQLSSASVQFIKEVSVNAFATPTSKDLKAANNPRQVYSNSYQVQENVVYQPYQPQPHNQSQNSQNGRKECQMENVKRKESSWFDEERKVETNEPDNNFWIYHSYERHLQPEENHYRRVLKDSEIRNSLAEARNPQNMTFMGSDEDLPPPPAPPKAIHPQTLFKQTQFPRRVPVPPQRSTESFESTSRTIPRINLAHISSRSSSHHGTINPPAYKARMIVVEDEEITFDRSHSSGNKKGSLSDGSTVRIDDVDKRSY</sequence>
<feature type="compositionally biased region" description="Basic and acidic residues" evidence="1">
    <location>
        <begin position="167"/>
        <end position="176"/>
    </location>
</feature>
<feature type="region of interest" description="Disordered" evidence="1">
    <location>
        <begin position="326"/>
        <end position="357"/>
    </location>
</feature>
<feature type="transmembrane region" description="Helical" evidence="2">
    <location>
        <begin position="46"/>
        <end position="70"/>
    </location>
</feature>
<evidence type="ECO:0000256" key="1">
    <source>
        <dbReference type="SAM" id="MobiDB-lite"/>
    </source>
</evidence>
<keyword evidence="2" id="KW-0812">Transmembrane</keyword>
<dbReference type="Proteomes" id="UP000582659">
    <property type="component" value="Unassembled WGS sequence"/>
</dbReference>
<feature type="transmembrane region" description="Helical" evidence="2">
    <location>
        <begin position="6"/>
        <end position="25"/>
    </location>
</feature>
<keyword evidence="2" id="KW-0472">Membrane</keyword>
<proteinExistence type="predicted"/>
<reference evidence="4" key="2">
    <citation type="submission" date="2020-08" db="EMBL/GenBank/DDBJ databases">
        <authorList>
            <person name="Kikuchi T."/>
        </authorList>
    </citation>
    <scope>NUCLEOTIDE SEQUENCE</scope>
    <source>
        <strain evidence="3">Ka4C1</strain>
    </source>
</reference>
<feature type="region of interest" description="Disordered" evidence="1">
    <location>
        <begin position="153"/>
        <end position="176"/>
    </location>
</feature>
<keyword evidence="6" id="KW-1185">Reference proteome</keyword>
<dbReference type="OrthoDB" id="5876299at2759"/>
<dbReference type="EMBL" id="CAJFCV020000006">
    <property type="protein sequence ID" value="CAG9130655.1"/>
    <property type="molecule type" value="Genomic_DNA"/>
</dbReference>
<feature type="compositionally biased region" description="Low complexity" evidence="1">
    <location>
        <begin position="153"/>
        <end position="165"/>
    </location>
</feature>
<evidence type="ECO:0000313" key="3">
    <source>
        <dbReference type="EMBL" id="CAD5234714.1"/>
    </source>
</evidence>